<organism evidence="1">
    <name type="scientific">viral metagenome</name>
    <dbReference type="NCBI Taxonomy" id="1070528"/>
    <lineage>
        <taxon>unclassified sequences</taxon>
        <taxon>metagenomes</taxon>
        <taxon>organismal metagenomes</taxon>
    </lineage>
</organism>
<evidence type="ECO:0000313" key="1">
    <source>
        <dbReference type="EMBL" id="QHU17760.1"/>
    </source>
</evidence>
<dbReference type="CDD" id="cd00161">
    <property type="entry name" value="beta-trefoil_Ricin-like"/>
    <property type="match status" value="1"/>
</dbReference>
<dbReference type="PROSITE" id="PS50231">
    <property type="entry name" value="RICIN_B_LECTIN"/>
    <property type="match status" value="1"/>
</dbReference>
<reference evidence="1" key="1">
    <citation type="journal article" date="2020" name="Nature">
        <title>Giant virus diversity and host interactions through global metagenomics.</title>
        <authorList>
            <person name="Schulz F."/>
            <person name="Roux S."/>
            <person name="Paez-Espino D."/>
            <person name="Jungbluth S."/>
            <person name="Walsh D.A."/>
            <person name="Denef V.J."/>
            <person name="McMahon K.D."/>
            <person name="Konstantinidis K.T."/>
            <person name="Eloe-Fadrosh E.A."/>
            <person name="Kyrpides N.C."/>
            <person name="Woyke T."/>
        </authorList>
    </citation>
    <scope>NUCLEOTIDE SEQUENCE</scope>
    <source>
        <strain evidence="1">GVMAG-S-3300012919-55</strain>
    </source>
</reference>
<sequence>MSIFKLTSTIGSDNEKCLTMGDFGHTLNYHPIQLEDCNNVPMLDITSSLSDSTDARYQLTNEESTQCLQPANYSDLTNKNVILGTCDASSTFTLHGNNSVNQNAIMNLPDASFSSYILYHDNTSANICGETNHEEKMMSYPGHNATGTPESTLFYFQFYDIVNDVSMGEIMYDNVTIQCRIKYIAEDLYSDGTKTYTTYYIVPNNSNSGLFFSTNNKSNYLYVTFEGRIPDSDIVNRPNLNFLNYSVFTFGLYNSSSDSRAAKVDTTEFANGFHLNSSTSNGTKFRMIPKTNYDKYVFLYQYTDATYETNAVMLSSFVNPHKKIFLDSTTEIYSHSSSNEQTDSQFQFSINPYITESFTSRTREGLTTQFDIQDVKDIYDNIANSTNVFATLQNSEDDINNILNTIKQSIDGNAPKHNGKLAANLESILDIIALLRKNNDEMDVMYIKFNTIFSNDYLPIQSMYGRESRVTNSIPFDVDAQRLSLNQIQSEFQEINRIIEHIKNNRDANEPEFKLDNFTATFPFIHLCIDIIEYFDTNYDAIKNETTRLYDYMPLINLKGSNIYSLNYIYPGIFNSFTTTDTINTNIFDNAKLSSISEFNSKAAAQDQNSLTFFGYDYSVFYNILFSDNLPGAIEWPHMLLPISGSNTNTLMSVYEDWMISQKQYKQAFNHYIHLESLLKYIEDIQTGAYATYQPYINSLNDRCQDFKHHAEYGAETITGNMQNLGISIQMSFDGIMPVVDLLHYYANKIVNDDNDAANFAFCYANIQELPLQNAAINSSTIPDLPTYYLNHDIYLKKANNRIQTVFLTKYNDIFNNALIDADLVIKADSIVSLNDTIFSDTQTNLTYSSEGFQDRYASNKNKFFPNTPNFLHHEYIYSGADTLSIIKDAYAYRDINSDQNYSNFKKYINSVINNPNVDFNTNPAFTCGVSGEEEIPDLSMDFNCGNIGNYWYGPYSQTAISDRCNNEGVNESLQDCDNFTIVTTLELVDEGSTSKLNLVITDQNIVHKITIESGLPLRQDLEPFDTINNINKELITKVSKDGDINGEINLLTKITTDSITSDIDKNKCLSDSDNYTHLYINKDGDLTLQYKHRITKDIIHNGNTMKASIKENDDSGKYASMYVLNDDKFKVGQQIGNSEKSIRGYVGYDGVYHRAENVKSTSHNNQLSNNYKSYSNYCFDGTNAVVETQENSCINDSNCIGLYGTNYKYKITDENKRHLYPCTDTNTYYHKKVGLNTDDPACIRESSQTQVINYDEYLDLTNGDSFNSTQCGYNTLLDSNKSYMEKKRADFQQHFTNMVTTFNALNESELYMLKQTDMKVNEMSTMLKEYKELLQKTTDRRTLMDLSKSQKEDSQQLYQKTQIKSAIVGIGAIVAAIGCFQYMKK</sequence>
<dbReference type="EMBL" id="MN740917">
    <property type="protein sequence ID" value="QHU17760.1"/>
    <property type="molecule type" value="Genomic_DNA"/>
</dbReference>
<accession>A0A6C0KM61</accession>
<proteinExistence type="predicted"/>
<protein>
    <submittedName>
        <fullName evidence="1">Uncharacterized protein</fullName>
    </submittedName>
</protein>
<name>A0A6C0KM61_9ZZZZ</name>